<dbReference type="Pfam" id="PF00096">
    <property type="entry name" value="zf-C2H2"/>
    <property type="match status" value="2"/>
</dbReference>
<evidence type="ECO:0000313" key="7">
    <source>
        <dbReference type="EMBL" id="VEU23924.1"/>
    </source>
</evidence>
<dbReference type="OrthoDB" id="3437960at2759"/>
<feature type="compositionally biased region" description="Polar residues" evidence="5">
    <location>
        <begin position="100"/>
        <end position="111"/>
    </location>
</feature>
<feature type="compositionally biased region" description="Low complexity" evidence="5">
    <location>
        <begin position="131"/>
        <end position="147"/>
    </location>
</feature>
<dbReference type="EMBL" id="CAACVR010000067">
    <property type="protein sequence ID" value="VEU23924.1"/>
    <property type="molecule type" value="Genomic_DNA"/>
</dbReference>
<keyword evidence="3" id="KW-0862">Zinc</keyword>
<feature type="region of interest" description="Disordered" evidence="5">
    <location>
        <begin position="100"/>
        <end position="147"/>
    </location>
</feature>
<dbReference type="GO" id="GO:0000981">
    <property type="term" value="F:DNA-binding transcription factor activity, RNA polymerase II-specific"/>
    <property type="evidence" value="ECO:0007669"/>
    <property type="project" value="TreeGrafter"/>
</dbReference>
<feature type="compositionally biased region" description="Low complexity" evidence="5">
    <location>
        <begin position="112"/>
        <end position="122"/>
    </location>
</feature>
<evidence type="ECO:0000259" key="6">
    <source>
        <dbReference type="PROSITE" id="PS50157"/>
    </source>
</evidence>
<evidence type="ECO:0000256" key="2">
    <source>
        <dbReference type="ARBA" id="ARBA00022771"/>
    </source>
</evidence>
<feature type="compositionally biased region" description="Low complexity" evidence="5">
    <location>
        <begin position="1"/>
        <end position="36"/>
    </location>
</feature>
<feature type="region of interest" description="Disordered" evidence="5">
    <location>
        <begin position="1"/>
        <end position="79"/>
    </location>
</feature>
<dbReference type="GO" id="GO:0008270">
    <property type="term" value="F:zinc ion binding"/>
    <property type="evidence" value="ECO:0007669"/>
    <property type="project" value="UniProtKB-KW"/>
</dbReference>
<feature type="compositionally biased region" description="Polar residues" evidence="5">
    <location>
        <begin position="57"/>
        <end position="67"/>
    </location>
</feature>
<dbReference type="PANTHER" id="PTHR23235:SF120">
    <property type="entry name" value="KRUPPEL-LIKE FACTOR 15"/>
    <property type="match status" value="1"/>
</dbReference>
<dbReference type="GO" id="GO:0000978">
    <property type="term" value="F:RNA polymerase II cis-regulatory region sequence-specific DNA binding"/>
    <property type="evidence" value="ECO:0007669"/>
    <property type="project" value="TreeGrafter"/>
</dbReference>
<evidence type="ECO:0000256" key="4">
    <source>
        <dbReference type="PROSITE-ProRule" id="PRU00042"/>
    </source>
</evidence>
<dbReference type="Gene3D" id="3.30.160.60">
    <property type="entry name" value="Classic Zinc Finger"/>
    <property type="match status" value="2"/>
</dbReference>
<dbReference type="STRING" id="13370.A0A448YSM7"/>
<dbReference type="InterPro" id="IPR013087">
    <property type="entry name" value="Znf_C2H2_type"/>
</dbReference>
<dbReference type="SMART" id="SM00355">
    <property type="entry name" value="ZnF_C2H2"/>
    <property type="match status" value="2"/>
</dbReference>
<dbReference type="InterPro" id="IPR036236">
    <property type="entry name" value="Znf_C2H2_sf"/>
</dbReference>
<keyword evidence="8" id="KW-1185">Reference proteome</keyword>
<dbReference type="AlphaFoldDB" id="A0A448YSM7"/>
<proteinExistence type="predicted"/>
<evidence type="ECO:0000256" key="1">
    <source>
        <dbReference type="ARBA" id="ARBA00022723"/>
    </source>
</evidence>
<accession>A0A448YSM7</accession>
<evidence type="ECO:0000256" key="5">
    <source>
        <dbReference type="SAM" id="MobiDB-lite"/>
    </source>
</evidence>
<dbReference type="InParanoid" id="A0A448YSM7"/>
<feature type="domain" description="C2H2-type" evidence="6">
    <location>
        <begin position="286"/>
        <end position="314"/>
    </location>
</feature>
<dbReference type="PANTHER" id="PTHR23235">
    <property type="entry name" value="KRUEPPEL-LIKE TRANSCRIPTION FACTOR"/>
    <property type="match status" value="1"/>
</dbReference>
<dbReference type="PROSITE" id="PS50157">
    <property type="entry name" value="ZINC_FINGER_C2H2_2"/>
    <property type="match status" value="2"/>
</dbReference>
<dbReference type="SUPFAM" id="SSF57667">
    <property type="entry name" value="beta-beta-alpha zinc fingers"/>
    <property type="match status" value="1"/>
</dbReference>
<feature type="domain" description="C2H2-type" evidence="6">
    <location>
        <begin position="255"/>
        <end position="285"/>
    </location>
</feature>
<sequence length="377" mass="40833">MSSSNSVNHPSGSNDSGGAQSSSSTNAANTASLLSTFSPTPYKSQTNSSRQRQQTQPNYYTSSTSNVRDTDTAKKLPPLGLMSASANSLANNLFAYNQSDKSGLSTPQETLSASSSRSASTAGPDHERSRQQQSQKQQQHSGGSYQQQIHDNPLFTLANSVGPLAKQDQSPEKQQEVSQAAAAVAAMQWNSKVPDFALKIAASGASVGGGGQQSLQQSLPPQSVATAAVASLPGFQSQKLTSDDEDDKSGKPKKYVCTFPNCGKTFSRRMNLKSHIQSSHEHRKPFQCSVCLRTFARHSDRRRHENNQHKNTSGFVCGGLLKNGQRWGCGKVFKRKDGLMAHWRSQKARKKCLKNVPSEVQPMLDILQNDTKPVEFA</sequence>
<protein>
    <submittedName>
        <fullName evidence="7">DEKNAAC105194</fullName>
    </submittedName>
</protein>
<keyword evidence="2 4" id="KW-0863">Zinc-finger</keyword>
<keyword evidence="1" id="KW-0479">Metal-binding</keyword>
<evidence type="ECO:0000256" key="3">
    <source>
        <dbReference type="ARBA" id="ARBA00022833"/>
    </source>
</evidence>
<dbReference type="Proteomes" id="UP000290900">
    <property type="component" value="Unassembled WGS sequence"/>
</dbReference>
<feature type="compositionally biased region" description="Low complexity" evidence="5">
    <location>
        <begin position="44"/>
        <end position="56"/>
    </location>
</feature>
<name>A0A448YSM7_BRENA</name>
<reference evidence="7 8" key="1">
    <citation type="submission" date="2018-12" db="EMBL/GenBank/DDBJ databases">
        <authorList>
            <person name="Tiukova I."/>
            <person name="Dainat J."/>
        </authorList>
    </citation>
    <scope>NUCLEOTIDE SEQUENCE [LARGE SCALE GENOMIC DNA]</scope>
</reference>
<gene>
    <name evidence="7" type="ORF">BRENAR_LOCUS4653</name>
</gene>
<organism evidence="7 8">
    <name type="scientific">Brettanomyces naardenensis</name>
    <name type="common">Yeast</name>
    <dbReference type="NCBI Taxonomy" id="13370"/>
    <lineage>
        <taxon>Eukaryota</taxon>
        <taxon>Fungi</taxon>
        <taxon>Dikarya</taxon>
        <taxon>Ascomycota</taxon>
        <taxon>Saccharomycotina</taxon>
        <taxon>Pichiomycetes</taxon>
        <taxon>Pichiales</taxon>
        <taxon>Pichiaceae</taxon>
        <taxon>Brettanomyces</taxon>
    </lineage>
</organism>
<dbReference type="PROSITE" id="PS00028">
    <property type="entry name" value="ZINC_FINGER_C2H2_1"/>
    <property type="match status" value="2"/>
</dbReference>
<evidence type="ECO:0000313" key="8">
    <source>
        <dbReference type="Proteomes" id="UP000290900"/>
    </source>
</evidence>